<keyword evidence="1" id="KW-1133">Transmembrane helix</keyword>
<feature type="transmembrane region" description="Helical" evidence="1">
    <location>
        <begin position="50"/>
        <end position="71"/>
    </location>
</feature>
<accession>I3UD09</accession>
<organism evidence="2 3">
    <name type="scientific">Advenella kashmirensis (strain DSM 17095 / LMG 22695 / WT001)</name>
    <name type="common">Tetrathiobacter kashmirensis</name>
    <dbReference type="NCBI Taxonomy" id="1036672"/>
    <lineage>
        <taxon>Bacteria</taxon>
        <taxon>Pseudomonadati</taxon>
        <taxon>Pseudomonadota</taxon>
        <taxon>Betaproteobacteria</taxon>
        <taxon>Burkholderiales</taxon>
        <taxon>Alcaligenaceae</taxon>
    </lineage>
</organism>
<dbReference type="EMBL" id="CP003555">
    <property type="protein sequence ID" value="AFK62897.1"/>
    <property type="molecule type" value="Genomic_DNA"/>
</dbReference>
<keyword evidence="1" id="KW-0472">Membrane</keyword>
<proteinExistence type="predicted"/>
<dbReference type="Proteomes" id="UP000005267">
    <property type="component" value="Chromosome"/>
</dbReference>
<gene>
    <name evidence="2" type="ordered locus">TKWG_14095</name>
</gene>
<name>I3UD09_ADVKW</name>
<dbReference type="AlphaFoldDB" id="I3UD09"/>
<dbReference type="HOGENOM" id="CLU_1830853_0_0_4"/>
<keyword evidence="1" id="KW-0812">Transmembrane</keyword>
<reference evidence="2 3" key="1">
    <citation type="journal article" date="2011" name="J. Bacteriol.">
        <title>Whole-genome shotgun sequencing of the sulfur-oxidizing chemoautotroph Tetrathiobacter kashmirensis.</title>
        <authorList>
            <person name="Ghosh W."/>
            <person name="George A."/>
            <person name="Agarwal A."/>
            <person name="Raj P."/>
            <person name="Alam M."/>
            <person name="Pyne P."/>
            <person name="Das Gupta S.K."/>
        </authorList>
    </citation>
    <scope>NUCLEOTIDE SEQUENCE [LARGE SCALE GENOMIC DNA]</scope>
    <source>
        <strain evidence="2 3">WT001</strain>
    </source>
</reference>
<dbReference type="KEGG" id="aka:TKWG_14095"/>
<dbReference type="STRING" id="1036672.TKWG_14095"/>
<evidence type="ECO:0000313" key="2">
    <source>
        <dbReference type="EMBL" id="AFK62897.1"/>
    </source>
</evidence>
<evidence type="ECO:0000313" key="3">
    <source>
        <dbReference type="Proteomes" id="UP000005267"/>
    </source>
</evidence>
<protein>
    <submittedName>
        <fullName evidence="2">Uncharacterized protein</fullName>
    </submittedName>
</protein>
<keyword evidence="3" id="KW-1185">Reference proteome</keyword>
<evidence type="ECO:0000256" key="1">
    <source>
        <dbReference type="SAM" id="Phobius"/>
    </source>
</evidence>
<reference evidence="3" key="2">
    <citation type="journal article" date="2013" name="PLoS ONE">
        <title>Genome implosion elicits host-confinement in Alcaligenaceae: evidence from the comparative genomics of Tetrathiobacter kashmirensis, a pathogen in the making.</title>
        <authorList>
            <person name="Ghosh W."/>
            <person name="Alam M."/>
            <person name="Roy C."/>
            <person name="Pyne P."/>
            <person name="George A."/>
            <person name="Chakraborty R."/>
            <person name="Majumder S."/>
            <person name="Agarwal A."/>
            <person name="Chakraborty S."/>
            <person name="Majumdar S."/>
            <person name="Gupta S.K."/>
        </authorList>
    </citation>
    <scope>NUCLEOTIDE SEQUENCE [LARGE SCALE GENOMIC DNA]</scope>
    <source>
        <strain evidence="3">WT001</strain>
    </source>
</reference>
<sequence>MTSLPTSSSSDAIADFLVRFSCTRNRSTDARSTIDTIVIRRDIRFQAAGIARVTLFLNTLSWQYCFFIFLFRLQYSRIILSSNSSRFVRQRRNLCMLSACSEQVYRFFTGCAVLYPPAAPGLTLQIALPLLQGERSGRAL</sequence>